<evidence type="ECO:0000313" key="1">
    <source>
        <dbReference type="EMBL" id="ACL09451.1"/>
    </source>
</evidence>
<dbReference type="KEGG" id="dvm:DvMF_2512"/>
<dbReference type="InterPro" id="IPR007546">
    <property type="entry name" value="DUF503"/>
</dbReference>
<sequence length="102" mass="11433">MLRGTPMIIGVLTVEFELHGNDSLKGKRRIASSLKTKVRNTFNVSIAEVRNQDSLTRLSLAVVSVSNSERHLQSRLDKCLAMMEAVCPEEMTYSDIEFFAAE</sequence>
<dbReference type="Pfam" id="PF04456">
    <property type="entry name" value="DUF503"/>
    <property type="match status" value="1"/>
</dbReference>
<proteinExistence type="predicted"/>
<dbReference type="Gene3D" id="3.30.70.1120">
    <property type="entry name" value="TT1725-like"/>
    <property type="match status" value="1"/>
</dbReference>
<dbReference type="HOGENOM" id="CLU_149981_4_1_7"/>
<dbReference type="STRING" id="883.DvMF_2512"/>
<reference evidence="1" key="1">
    <citation type="submission" date="2008-10" db="EMBL/GenBank/DDBJ databases">
        <title>Complete sequence of Desulfovibrio vulgaris str. 'Miyazaki F'.</title>
        <authorList>
            <person name="Lucas S."/>
            <person name="Copeland A."/>
            <person name="Lapidus A."/>
            <person name="Glavina del Rio T."/>
            <person name="Dalin E."/>
            <person name="Tice H."/>
            <person name="Bruce D."/>
            <person name="Goodwin L."/>
            <person name="Pitluck S."/>
            <person name="Sims D."/>
            <person name="Brettin T."/>
            <person name="Detter J.C."/>
            <person name="Han C."/>
            <person name="Larimer F."/>
            <person name="Land M."/>
            <person name="Hauser L."/>
            <person name="Kyrpides N."/>
            <person name="Mikhailova N."/>
            <person name="Hazen T.C."/>
            <person name="Richardson P."/>
        </authorList>
    </citation>
    <scope>NUCLEOTIDE SEQUENCE</scope>
    <source>
        <strain evidence="1">Miyazaki F</strain>
    </source>
</reference>
<protein>
    <recommendedName>
        <fullName evidence="2">YlxP-like protein</fullName>
    </recommendedName>
</protein>
<accession>B8DN11</accession>
<dbReference type="PANTHER" id="PTHR36441">
    <property type="entry name" value="HYPOTHETICAL CYTOSOLIC PROTEIN"/>
    <property type="match status" value="1"/>
</dbReference>
<gene>
    <name evidence="1" type="ordered locus">DvMF_2512</name>
</gene>
<dbReference type="PANTHER" id="PTHR36441:SF1">
    <property type="entry name" value="DUF503 DOMAIN-CONTAINING PROTEIN"/>
    <property type="match status" value="1"/>
</dbReference>
<organism evidence="1">
    <name type="scientific">Nitratidesulfovibrio vulgaris (strain DSM 19637 / Miyazaki F)</name>
    <name type="common">Desulfovibrio vulgaris</name>
    <dbReference type="NCBI Taxonomy" id="883"/>
    <lineage>
        <taxon>Bacteria</taxon>
        <taxon>Pseudomonadati</taxon>
        <taxon>Thermodesulfobacteriota</taxon>
        <taxon>Desulfovibrionia</taxon>
        <taxon>Desulfovibrionales</taxon>
        <taxon>Desulfovibrionaceae</taxon>
        <taxon>Nitratidesulfovibrio</taxon>
    </lineage>
</organism>
<evidence type="ECO:0008006" key="2">
    <source>
        <dbReference type="Google" id="ProtNLM"/>
    </source>
</evidence>
<dbReference type="EMBL" id="CP001197">
    <property type="protein sequence ID" value="ACL09451.1"/>
    <property type="molecule type" value="Genomic_DNA"/>
</dbReference>
<dbReference type="InterPro" id="IPR036746">
    <property type="entry name" value="TT1725-like_sf"/>
</dbReference>
<name>B8DN11_NITV9</name>
<dbReference type="eggNOG" id="COG1550">
    <property type="taxonomic scope" value="Bacteria"/>
</dbReference>
<dbReference type="SUPFAM" id="SSF103007">
    <property type="entry name" value="Hypothetical protein TT1725"/>
    <property type="match status" value="1"/>
</dbReference>
<dbReference type="AlphaFoldDB" id="B8DN11"/>